<accession>A0A3R7KRE2</accession>
<feature type="domain" description="DUS-like FMN-binding" evidence="4">
    <location>
        <begin position="1"/>
        <end position="113"/>
    </location>
</feature>
<dbReference type="OrthoDB" id="272303at2759"/>
<keyword evidence="6" id="KW-1185">Reference proteome</keyword>
<feature type="region of interest" description="Disordered" evidence="3">
    <location>
        <begin position="215"/>
        <end position="254"/>
    </location>
</feature>
<dbReference type="GO" id="GO:0005737">
    <property type="term" value="C:cytoplasm"/>
    <property type="evidence" value="ECO:0007669"/>
    <property type="project" value="UniProtKB-ARBA"/>
</dbReference>
<keyword evidence="1" id="KW-0521">NADP</keyword>
<dbReference type="InterPro" id="IPR035587">
    <property type="entry name" value="DUS-like_FMN-bd"/>
</dbReference>
<dbReference type="AlphaFoldDB" id="A0A3R7KRE2"/>
<dbReference type="PANTHER" id="PTHR11082:SF5">
    <property type="entry name" value="TRNA-DIHYDROURIDINE(16_17) SYNTHASE [NAD(P)(+)]-LIKE"/>
    <property type="match status" value="1"/>
</dbReference>
<dbReference type="PANTHER" id="PTHR11082">
    <property type="entry name" value="TRNA-DIHYDROURIDINE SYNTHASE"/>
    <property type="match status" value="1"/>
</dbReference>
<comment type="caution">
    <text evidence="5">The sequence shown here is derived from an EMBL/GenBank/DDBJ whole genome shotgun (WGS) entry which is preliminary data.</text>
</comment>
<evidence type="ECO:0000256" key="2">
    <source>
        <dbReference type="ARBA" id="ARBA00023027"/>
    </source>
</evidence>
<dbReference type="RefSeq" id="XP_029235418.1">
    <property type="nucleotide sequence ID" value="XM_029384724.1"/>
</dbReference>
<protein>
    <submittedName>
        <fullName evidence="5">Putative dihydrouridine synthase (Dus)</fullName>
    </submittedName>
</protein>
<dbReference type="SUPFAM" id="SSF51395">
    <property type="entry name" value="FMN-linked oxidoreductases"/>
    <property type="match status" value="1"/>
</dbReference>
<dbReference type="Gene3D" id="3.20.20.70">
    <property type="entry name" value="Aldolase class I"/>
    <property type="match status" value="1"/>
</dbReference>
<evidence type="ECO:0000256" key="3">
    <source>
        <dbReference type="SAM" id="MobiDB-lite"/>
    </source>
</evidence>
<dbReference type="Proteomes" id="UP000283634">
    <property type="component" value="Unassembled WGS sequence"/>
</dbReference>
<sequence length="265" mass="30080">MRVFDDDGLTLKYAEMLRDTGIAVLCVHGRTRHNKRELADVAQIRRVREHLCGSIPVIGNGNVLVFEDVLRNLSVTGCEGYMCAEPLLWDPRLFSAPPHPMRNGRYVTECREARLGAIRTAQEYLQLVQRYPVDVSFVKAHLFKMLFPCYETYPALHGWLTTFTCNSRSSCKSREKTESPRRQATAKASSDFFTTAMAALGEHLRHMYATEVSCNIDGPPPKRAKERHQNTTDDTSTPRERERRKAAVMPSDPFAEDEVLGIAFD</sequence>
<dbReference type="GeneID" id="40331890"/>
<dbReference type="EMBL" id="MKGL01000361">
    <property type="protein sequence ID" value="RNE99837.1"/>
    <property type="molecule type" value="Genomic_DNA"/>
</dbReference>
<evidence type="ECO:0000256" key="1">
    <source>
        <dbReference type="ARBA" id="ARBA00022857"/>
    </source>
</evidence>
<dbReference type="GO" id="GO:0017150">
    <property type="term" value="F:tRNA dihydrouridine synthase activity"/>
    <property type="evidence" value="ECO:0007669"/>
    <property type="project" value="TreeGrafter"/>
</dbReference>
<proteinExistence type="predicted"/>
<dbReference type="InterPro" id="IPR013785">
    <property type="entry name" value="Aldolase_TIM"/>
</dbReference>
<evidence type="ECO:0000259" key="4">
    <source>
        <dbReference type="Pfam" id="PF01207"/>
    </source>
</evidence>
<dbReference type="Pfam" id="PF01207">
    <property type="entry name" value="Dus"/>
    <property type="match status" value="1"/>
</dbReference>
<gene>
    <name evidence="5" type="ORF">TraAM80_07957</name>
</gene>
<reference evidence="5 6" key="1">
    <citation type="journal article" date="2018" name="BMC Genomics">
        <title>Genomic comparison of Trypanosoma conorhini and Trypanosoma rangeli to Trypanosoma cruzi strains of high and low virulence.</title>
        <authorList>
            <person name="Bradwell K.R."/>
            <person name="Koparde V.N."/>
            <person name="Matveyev A.V."/>
            <person name="Serrano M.G."/>
            <person name="Alves J.M."/>
            <person name="Parikh H."/>
            <person name="Huang B."/>
            <person name="Lee V."/>
            <person name="Espinosa-Alvarez O."/>
            <person name="Ortiz P.A."/>
            <person name="Costa-Martins A.G."/>
            <person name="Teixeira M.M."/>
            <person name="Buck G.A."/>
        </authorList>
    </citation>
    <scope>NUCLEOTIDE SEQUENCE [LARGE SCALE GENOMIC DNA]</scope>
    <source>
        <strain evidence="5 6">AM80</strain>
    </source>
</reference>
<name>A0A3R7KRE2_TRYRA</name>
<keyword evidence="2" id="KW-0520">NAD</keyword>
<feature type="compositionally biased region" description="Basic and acidic residues" evidence="3">
    <location>
        <begin position="227"/>
        <end position="245"/>
    </location>
</feature>
<evidence type="ECO:0000313" key="5">
    <source>
        <dbReference type="EMBL" id="RNE99837.1"/>
    </source>
</evidence>
<organism evidence="5 6">
    <name type="scientific">Trypanosoma rangeli</name>
    <dbReference type="NCBI Taxonomy" id="5698"/>
    <lineage>
        <taxon>Eukaryota</taxon>
        <taxon>Discoba</taxon>
        <taxon>Euglenozoa</taxon>
        <taxon>Kinetoplastea</taxon>
        <taxon>Metakinetoplastina</taxon>
        <taxon>Trypanosomatida</taxon>
        <taxon>Trypanosomatidae</taxon>
        <taxon>Trypanosoma</taxon>
        <taxon>Herpetosoma</taxon>
    </lineage>
</organism>
<evidence type="ECO:0000313" key="6">
    <source>
        <dbReference type="Proteomes" id="UP000283634"/>
    </source>
</evidence>